<evidence type="ECO:0000313" key="2">
    <source>
        <dbReference type="EMBL" id="ORZ26244.1"/>
    </source>
</evidence>
<name>A0A1Y2GWP7_9FUNG</name>
<proteinExistence type="predicted"/>
<protein>
    <submittedName>
        <fullName evidence="2">Uncharacterized protein</fullName>
    </submittedName>
</protein>
<evidence type="ECO:0000256" key="1">
    <source>
        <dbReference type="SAM" id="MobiDB-lite"/>
    </source>
</evidence>
<accession>A0A1Y2GWP7</accession>
<organism evidence="2 3">
    <name type="scientific">Lobosporangium transversale</name>
    <dbReference type="NCBI Taxonomy" id="64571"/>
    <lineage>
        <taxon>Eukaryota</taxon>
        <taxon>Fungi</taxon>
        <taxon>Fungi incertae sedis</taxon>
        <taxon>Mucoromycota</taxon>
        <taxon>Mortierellomycotina</taxon>
        <taxon>Mortierellomycetes</taxon>
        <taxon>Mortierellales</taxon>
        <taxon>Mortierellaceae</taxon>
        <taxon>Lobosporangium</taxon>
    </lineage>
</organism>
<dbReference type="Proteomes" id="UP000193648">
    <property type="component" value="Unassembled WGS sequence"/>
</dbReference>
<sequence>MSNITINTESAFTLLTGIFWLVAEHLDPSKKDLDLHKKIMILLGSKDNTPVLEKDSTLYMRGKAQENDHSSSATKITDELTSLSSSVLTSGLERLSSTPEPGSFSPTSEPGSFSPTSEPGSFSHTLESPHGKFSQSPSPLDMSHKNDLSNSQRDYMHEHSPLFPNGDVTYFLDMNADEGPSDTNVGWAMLTYSHSEAKRGEKSISNPVWVCIIVRPLGVCVTVDQSFLELEERNIVCHYLKQRLVPCTKSSSPMCPAWLRCP</sequence>
<dbReference type="GeneID" id="33568219"/>
<evidence type="ECO:0000313" key="3">
    <source>
        <dbReference type="Proteomes" id="UP000193648"/>
    </source>
</evidence>
<dbReference type="EMBL" id="MCFF01000007">
    <property type="protein sequence ID" value="ORZ26244.1"/>
    <property type="molecule type" value="Genomic_DNA"/>
</dbReference>
<gene>
    <name evidence="2" type="ORF">BCR41DRAFT_368346</name>
</gene>
<feature type="compositionally biased region" description="Polar residues" evidence="1">
    <location>
        <begin position="95"/>
        <end position="126"/>
    </location>
</feature>
<keyword evidence="3" id="KW-1185">Reference proteome</keyword>
<feature type="region of interest" description="Disordered" evidence="1">
    <location>
        <begin position="87"/>
        <end position="159"/>
    </location>
</feature>
<dbReference type="InParanoid" id="A0A1Y2GWP7"/>
<dbReference type="AlphaFoldDB" id="A0A1Y2GWP7"/>
<comment type="caution">
    <text evidence="2">The sequence shown here is derived from an EMBL/GenBank/DDBJ whole genome shotgun (WGS) entry which is preliminary data.</text>
</comment>
<reference evidence="2 3" key="1">
    <citation type="submission" date="2016-07" db="EMBL/GenBank/DDBJ databases">
        <title>Pervasive Adenine N6-methylation of Active Genes in Fungi.</title>
        <authorList>
            <consortium name="DOE Joint Genome Institute"/>
            <person name="Mondo S.J."/>
            <person name="Dannebaum R.O."/>
            <person name="Kuo R.C."/>
            <person name="Labutti K."/>
            <person name="Haridas S."/>
            <person name="Kuo A."/>
            <person name="Salamov A."/>
            <person name="Ahrendt S.R."/>
            <person name="Lipzen A."/>
            <person name="Sullivan W."/>
            <person name="Andreopoulos W.B."/>
            <person name="Clum A."/>
            <person name="Lindquist E."/>
            <person name="Daum C."/>
            <person name="Ramamoorthy G.K."/>
            <person name="Gryganskyi A."/>
            <person name="Culley D."/>
            <person name="Magnuson J.K."/>
            <person name="James T.Y."/>
            <person name="O'Malley M.A."/>
            <person name="Stajich J.E."/>
            <person name="Spatafora J.W."/>
            <person name="Visel A."/>
            <person name="Grigoriev I.V."/>
        </authorList>
    </citation>
    <scope>NUCLEOTIDE SEQUENCE [LARGE SCALE GENOMIC DNA]</scope>
    <source>
        <strain evidence="2 3">NRRL 3116</strain>
    </source>
</reference>
<dbReference type="RefSeq" id="XP_021884009.1">
    <property type="nucleotide sequence ID" value="XM_022026376.1"/>
</dbReference>